<dbReference type="GO" id="GO:0005886">
    <property type="term" value="C:plasma membrane"/>
    <property type="evidence" value="ECO:0007669"/>
    <property type="project" value="UniProtKB-SubCell"/>
</dbReference>
<reference evidence="12 13" key="2">
    <citation type="journal article" date="2011" name="J. Bacteriol.">
        <title>Complete genome sequence of the anaerobic, halophilic alkalithermophile Natranaerobius thermophilus JW/NM-WN-LF.</title>
        <authorList>
            <person name="Zhao B."/>
            <person name="Mesbah N.M."/>
            <person name="Dalin E."/>
            <person name="Goodwin L."/>
            <person name="Nolan M."/>
            <person name="Pitluck S."/>
            <person name="Chertkov O."/>
            <person name="Brettin T.S."/>
            <person name="Han J."/>
            <person name="Larimer F.W."/>
            <person name="Land M.L."/>
            <person name="Hauser L."/>
            <person name="Kyrpides N."/>
            <person name="Wiegel J."/>
        </authorList>
    </citation>
    <scope>NUCLEOTIDE SEQUENCE [LARGE SCALE GENOMIC DNA]</scope>
    <source>
        <strain evidence="13">ATCC BAA-1301 / DSM 18059 / JW/NM-WN-LF</strain>
    </source>
</reference>
<proteinExistence type="inferred from homology"/>
<evidence type="ECO:0000256" key="9">
    <source>
        <dbReference type="ARBA" id="ARBA00023136"/>
    </source>
</evidence>
<sequence length="154" mass="17223">MKLNNKGYVNTIGIIIIAGIILIILASGIAYFIAVSVASPDQPTTEKGEEVVSYTGITFPLGEFTTNLADEGARRIFQVEVVVELSESGAKSELEEREPQVRDKIYTILRSMKAEELNEQEGMEELREQIKEAIDERIEEGEVVNVYFNRPLIT</sequence>
<evidence type="ECO:0000256" key="4">
    <source>
        <dbReference type="ARBA" id="ARBA00022475"/>
    </source>
</evidence>
<evidence type="ECO:0000256" key="5">
    <source>
        <dbReference type="ARBA" id="ARBA00022500"/>
    </source>
</evidence>
<keyword evidence="5 10" id="KW-0145">Chemotaxis</keyword>
<comment type="similarity">
    <text evidence="3 10">Belongs to the FliL family.</text>
</comment>
<comment type="function">
    <text evidence="1 10">Controls the rotational direction of flagella during chemotaxis.</text>
</comment>
<dbReference type="PANTHER" id="PTHR35091">
    <property type="entry name" value="FLAGELLAR PROTEIN FLIL"/>
    <property type="match status" value="1"/>
</dbReference>
<dbReference type="InterPro" id="IPR005503">
    <property type="entry name" value="FliL"/>
</dbReference>
<evidence type="ECO:0000256" key="3">
    <source>
        <dbReference type="ARBA" id="ARBA00008281"/>
    </source>
</evidence>
<keyword evidence="12" id="KW-0282">Flagellum</keyword>
<dbReference type="STRING" id="457570.Nther_1404"/>
<feature type="coiled-coil region" evidence="11">
    <location>
        <begin position="109"/>
        <end position="143"/>
    </location>
</feature>
<reference evidence="12 13" key="1">
    <citation type="submission" date="2008-04" db="EMBL/GenBank/DDBJ databases">
        <title>Complete sequence of chromosome of Natranaerobius thermophilus JW/NM-WN-LF.</title>
        <authorList>
            <consortium name="US DOE Joint Genome Institute"/>
            <person name="Copeland A."/>
            <person name="Lucas S."/>
            <person name="Lapidus A."/>
            <person name="Glavina del Rio T."/>
            <person name="Dalin E."/>
            <person name="Tice H."/>
            <person name="Bruce D."/>
            <person name="Goodwin L."/>
            <person name="Pitluck S."/>
            <person name="Chertkov O."/>
            <person name="Brettin T."/>
            <person name="Detter J.C."/>
            <person name="Han C."/>
            <person name="Kuske C.R."/>
            <person name="Schmutz J."/>
            <person name="Larimer F."/>
            <person name="Land M."/>
            <person name="Hauser L."/>
            <person name="Kyrpides N."/>
            <person name="Lykidis A."/>
            <person name="Mesbah N.M."/>
            <person name="Wiegel J."/>
        </authorList>
    </citation>
    <scope>NUCLEOTIDE SEQUENCE [LARGE SCALE GENOMIC DNA]</scope>
    <source>
        <strain evidence="13">ATCC BAA-1301 / DSM 18059 / JW/NM-WN-LF</strain>
    </source>
</reference>
<dbReference type="AlphaFoldDB" id="B2A357"/>
<dbReference type="HOGENOM" id="CLU_099018_2_3_9"/>
<dbReference type="KEGG" id="nth:Nther_1404"/>
<accession>B2A357</accession>
<evidence type="ECO:0000256" key="7">
    <source>
        <dbReference type="ARBA" id="ARBA00022779"/>
    </source>
</evidence>
<comment type="subcellular location">
    <subcellularLocation>
        <location evidence="2">Cell membrane</location>
        <topology evidence="2">Single-pass membrane protein</topology>
    </subcellularLocation>
</comment>
<dbReference type="EMBL" id="CP001034">
    <property type="protein sequence ID" value="ACB84987.1"/>
    <property type="molecule type" value="Genomic_DNA"/>
</dbReference>
<evidence type="ECO:0000256" key="10">
    <source>
        <dbReference type="RuleBase" id="RU364125"/>
    </source>
</evidence>
<dbReference type="PANTHER" id="PTHR35091:SF2">
    <property type="entry name" value="FLAGELLAR PROTEIN FLIL"/>
    <property type="match status" value="1"/>
</dbReference>
<dbReference type="GO" id="GO:0009425">
    <property type="term" value="C:bacterial-type flagellum basal body"/>
    <property type="evidence" value="ECO:0007669"/>
    <property type="project" value="InterPro"/>
</dbReference>
<dbReference type="OrthoDB" id="166089at2"/>
<dbReference type="eggNOG" id="COG1580">
    <property type="taxonomic scope" value="Bacteria"/>
</dbReference>
<evidence type="ECO:0000313" key="12">
    <source>
        <dbReference type="EMBL" id="ACB84987.1"/>
    </source>
</evidence>
<dbReference type="InParanoid" id="B2A357"/>
<dbReference type="Pfam" id="PF03748">
    <property type="entry name" value="FliL"/>
    <property type="match status" value="1"/>
</dbReference>
<organism evidence="12 13">
    <name type="scientific">Natranaerobius thermophilus (strain ATCC BAA-1301 / DSM 18059 / JW/NM-WN-LF)</name>
    <dbReference type="NCBI Taxonomy" id="457570"/>
    <lineage>
        <taxon>Bacteria</taxon>
        <taxon>Bacillati</taxon>
        <taxon>Bacillota</taxon>
        <taxon>Clostridia</taxon>
        <taxon>Natranaerobiales</taxon>
        <taxon>Natranaerobiaceae</taxon>
        <taxon>Natranaerobius</taxon>
    </lineage>
</organism>
<name>B2A357_NATTJ</name>
<keyword evidence="4 10" id="KW-1003">Cell membrane</keyword>
<dbReference type="Proteomes" id="UP000001683">
    <property type="component" value="Chromosome"/>
</dbReference>
<dbReference type="GO" id="GO:0071978">
    <property type="term" value="P:bacterial-type flagellum-dependent swarming motility"/>
    <property type="evidence" value="ECO:0007669"/>
    <property type="project" value="TreeGrafter"/>
</dbReference>
<evidence type="ECO:0000256" key="8">
    <source>
        <dbReference type="ARBA" id="ARBA00022989"/>
    </source>
</evidence>
<keyword evidence="11" id="KW-0175">Coiled coil</keyword>
<evidence type="ECO:0000256" key="1">
    <source>
        <dbReference type="ARBA" id="ARBA00002254"/>
    </source>
</evidence>
<evidence type="ECO:0000256" key="11">
    <source>
        <dbReference type="SAM" id="Coils"/>
    </source>
</evidence>
<evidence type="ECO:0000256" key="2">
    <source>
        <dbReference type="ARBA" id="ARBA00004162"/>
    </source>
</evidence>
<dbReference type="FunCoup" id="B2A357">
    <property type="interactions" value="42"/>
</dbReference>
<keyword evidence="9 10" id="KW-0472">Membrane</keyword>
<gene>
    <name evidence="12" type="ordered locus">Nther_1404</name>
</gene>
<keyword evidence="12" id="KW-0966">Cell projection</keyword>
<keyword evidence="7 10" id="KW-0283">Flagellar rotation</keyword>
<evidence type="ECO:0000313" key="13">
    <source>
        <dbReference type="Proteomes" id="UP000001683"/>
    </source>
</evidence>
<keyword evidence="13" id="KW-1185">Reference proteome</keyword>
<keyword evidence="12" id="KW-0969">Cilium</keyword>
<dbReference type="RefSeq" id="WP_012447861.1">
    <property type="nucleotide sequence ID" value="NC_010718.1"/>
</dbReference>
<keyword evidence="8 10" id="KW-1133">Transmembrane helix</keyword>
<keyword evidence="6 10" id="KW-0812">Transmembrane</keyword>
<evidence type="ECO:0000256" key="6">
    <source>
        <dbReference type="ARBA" id="ARBA00022692"/>
    </source>
</evidence>
<dbReference type="GO" id="GO:0006935">
    <property type="term" value="P:chemotaxis"/>
    <property type="evidence" value="ECO:0007669"/>
    <property type="project" value="UniProtKB-KW"/>
</dbReference>
<feature type="transmembrane region" description="Helical" evidence="10">
    <location>
        <begin position="12"/>
        <end position="34"/>
    </location>
</feature>
<protein>
    <recommendedName>
        <fullName evidence="10">Flagellar protein FliL</fullName>
    </recommendedName>
</protein>